<organism evidence="1">
    <name type="scientific">viral metagenome</name>
    <dbReference type="NCBI Taxonomy" id="1070528"/>
    <lineage>
        <taxon>unclassified sequences</taxon>
        <taxon>metagenomes</taxon>
        <taxon>organismal metagenomes</taxon>
    </lineage>
</organism>
<proteinExistence type="predicted"/>
<protein>
    <submittedName>
        <fullName evidence="1">Uncharacterized protein</fullName>
    </submittedName>
</protein>
<dbReference type="AlphaFoldDB" id="A0A6C0HBD6"/>
<sequence>MNREYIKNINIDCEFTLTRYLYVTRYVKISLISALLEKDLDKALFWTFELYFSGLDQELFGLIWVVYYGFYASLNPELFDYLLESYNNWVKSEDFDEKSKIVCLMVNNLIIRNYSIDVFILSKLANSQNIDVTDLNFIKELEEKKFLLITKYIMNHGKNMTILLQTYREILDYFKKKNKNKEIESFRKMTQVSNVNPGIILLSLLFTHFNKKLKIKMKKNVIVDSFDKNLDDFKTIQVQDDLPAYKILPIAYQYEIFDENNYIHLFDNQKNLMKREEIIDIYQYKWLYHASFSPVWFYRIQKYNGVISHTKKTVVFPDEESMQDFYLFYGYEPDELPRSVQNKSIGYISNCEEMYEGKTWKSFYDKYGKNGLYIVE</sequence>
<evidence type="ECO:0000313" key="1">
    <source>
        <dbReference type="EMBL" id="QHT77526.1"/>
    </source>
</evidence>
<name>A0A6C0HBD6_9ZZZZ</name>
<accession>A0A6C0HBD6</accession>
<dbReference type="EMBL" id="MN739918">
    <property type="protein sequence ID" value="QHT77526.1"/>
    <property type="molecule type" value="Genomic_DNA"/>
</dbReference>
<reference evidence="1" key="1">
    <citation type="journal article" date="2020" name="Nature">
        <title>Giant virus diversity and host interactions through global metagenomics.</title>
        <authorList>
            <person name="Schulz F."/>
            <person name="Roux S."/>
            <person name="Paez-Espino D."/>
            <person name="Jungbluth S."/>
            <person name="Walsh D.A."/>
            <person name="Denef V.J."/>
            <person name="McMahon K.D."/>
            <person name="Konstantinidis K.T."/>
            <person name="Eloe-Fadrosh E.A."/>
            <person name="Kyrpides N.C."/>
            <person name="Woyke T."/>
        </authorList>
    </citation>
    <scope>NUCLEOTIDE SEQUENCE</scope>
    <source>
        <strain evidence="1">GVMAG-M-3300023179-86</strain>
    </source>
</reference>